<name>A0A7Y0L7L5_9FIRM</name>
<evidence type="ECO:0000313" key="2">
    <source>
        <dbReference type="EMBL" id="NMP24788.1"/>
    </source>
</evidence>
<dbReference type="InterPro" id="IPR051533">
    <property type="entry name" value="WaaL-like"/>
</dbReference>
<proteinExistence type="predicted"/>
<feature type="transmembrane region" description="Helical" evidence="1">
    <location>
        <begin position="345"/>
        <end position="365"/>
    </location>
</feature>
<keyword evidence="3" id="KW-1185">Reference proteome</keyword>
<accession>A0A7Y0L7L5</accession>
<feature type="transmembrane region" description="Helical" evidence="1">
    <location>
        <begin position="210"/>
        <end position="225"/>
    </location>
</feature>
<dbReference type="AlphaFoldDB" id="A0A7Y0L7L5"/>
<protein>
    <submittedName>
        <fullName evidence="2">O-antigen ligase family protein</fullName>
    </submittedName>
</protein>
<gene>
    <name evidence="2" type="ORF">HIJ39_20990</name>
</gene>
<comment type="caution">
    <text evidence="2">The sequence shown here is derived from an EMBL/GenBank/DDBJ whole genome shotgun (WGS) entry which is preliminary data.</text>
</comment>
<dbReference type="PANTHER" id="PTHR37422">
    <property type="entry name" value="TEICHURONIC ACID BIOSYNTHESIS PROTEIN TUAE"/>
    <property type="match status" value="1"/>
</dbReference>
<sequence length="418" mass="46735">MGVILALAAITLALPVLRRYPLAVVLSVLFLIPDISMDQRFSHIALPKPPFFVTECFMLMLTIILVMSKTFKVPKKASLPLIALLFLVVIGVFLNIHKYGLAALRDAAELYYAAFIPLSYSVYRVIWKSKRTPYNRRHASVAILCLSIALPVFDIITRHSQVPGASESFLGILLFLQLGWHWSRKDEKWLYATFPLGLSAVLVQDARGPWVGIAIGLVCFVVLSYKLENGADLRRRLIRLFAVSLAVIVPVGTFELHSLSNHIQRDLVSIFQTHGSYYQVANNRWRLIVWGQALHQITQNPLAIRIGQQWVPTVLGNYGFSTVTTGYELGTIALSNSYLQIVQWWGLWPIVPLALLIVGSIKGLVVTNERGLLRPMQVVALASLAMWAAVIFVEVVLEGPYMSAVVWSMIGLGYFYGE</sequence>
<evidence type="ECO:0000313" key="3">
    <source>
        <dbReference type="Proteomes" id="UP000533476"/>
    </source>
</evidence>
<feature type="transmembrane region" description="Helical" evidence="1">
    <location>
        <begin position="372"/>
        <end position="393"/>
    </location>
</feature>
<keyword evidence="2" id="KW-0436">Ligase</keyword>
<feature type="transmembrane region" description="Helical" evidence="1">
    <location>
        <begin position="50"/>
        <end position="67"/>
    </location>
</feature>
<reference evidence="2 3" key="1">
    <citation type="submission" date="2020-04" db="EMBL/GenBank/DDBJ databases">
        <authorList>
            <person name="Zhang R."/>
            <person name="Schippers A."/>
        </authorList>
    </citation>
    <scope>NUCLEOTIDE SEQUENCE [LARGE SCALE GENOMIC DNA]</scope>
    <source>
        <strain evidence="2 3">DSM 109850</strain>
    </source>
</reference>
<keyword evidence="1" id="KW-1133">Transmembrane helix</keyword>
<keyword evidence="1" id="KW-0812">Transmembrane</keyword>
<feature type="transmembrane region" description="Helical" evidence="1">
    <location>
        <begin position="237"/>
        <end position="254"/>
    </location>
</feature>
<feature type="transmembrane region" description="Helical" evidence="1">
    <location>
        <begin position="139"/>
        <end position="156"/>
    </location>
</feature>
<keyword evidence="1" id="KW-0472">Membrane</keyword>
<evidence type="ECO:0000256" key="1">
    <source>
        <dbReference type="SAM" id="Phobius"/>
    </source>
</evidence>
<organism evidence="2 3">
    <name type="scientific">Sulfobacillus harzensis</name>
    <dbReference type="NCBI Taxonomy" id="2729629"/>
    <lineage>
        <taxon>Bacteria</taxon>
        <taxon>Bacillati</taxon>
        <taxon>Bacillota</taxon>
        <taxon>Clostridia</taxon>
        <taxon>Eubacteriales</taxon>
        <taxon>Clostridiales Family XVII. Incertae Sedis</taxon>
        <taxon>Sulfobacillus</taxon>
    </lineage>
</organism>
<feature type="transmembrane region" description="Helical" evidence="1">
    <location>
        <begin position="79"/>
        <end position="98"/>
    </location>
</feature>
<dbReference type="EMBL" id="JABBVZ010000151">
    <property type="protein sequence ID" value="NMP24788.1"/>
    <property type="molecule type" value="Genomic_DNA"/>
</dbReference>
<feature type="transmembrane region" description="Helical" evidence="1">
    <location>
        <begin position="110"/>
        <end position="127"/>
    </location>
</feature>
<dbReference type="Proteomes" id="UP000533476">
    <property type="component" value="Unassembled WGS sequence"/>
</dbReference>
<dbReference type="PANTHER" id="PTHR37422:SF13">
    <property type="entry name" value="LIPOPOLYSACCHARIDE BIOSYNTHESIS PROTEIN PA4999-RELATED"/>
    <property type="match status" value="1"/>
</dbReference>
<dbReference type="RefSeq" id="WP_169102994.1">
    <property type="nucleotide sequence ID" value="NZ_JABBVZ010000151.1"/>
</dbReference>
<dbReference type="GO" id="GO:0016874">
    <property type="term" value="F:ligase activity"/>
    <property type="evidence" value="ECO:0007669"/>
    <property type="project" value="UniProtKB-KW"/>
</dbReference>